<evidence type="ECO:0000259" key="1">
    <source>
        <dbReference type="Pfam" id="PF18480"/>
    </source>
</evidence>
<gene>
    <name evidence="2" type="ORF">IPH26_00355</name>
</gene>
<protein>
    <submittedName>
        <fullName evidence="2">DUF5615 family PIN-like protein</fullName>
    </submittedName>
</protein>
<dbReference type="AlphaFoldDB" id="A0A9D7E5B3"/>
<dbReference type="InterPro" id="IPR041049">
    <property type="entry name" value="DUF5615"/>
</dbReference>
<evidence type="ECO:0000313" key="2">
    <source>
        <dbReference type="EMBL" id="MBK6971462.1"/>
    </source>
</evidence>
<comment type="caution">
    <text evidence="2">The sequence shown here is derived from an EMBL/GenBank/DDBJ whole genome shotgun (WGS) entry which is preliminary data.</text>
</comment>
<dbReference type="EMBL" id="JADJEV010000001">
    <property type="protein sequence ID" value="MBK6971462.1"/>
    <property type="molecule type" value="Genomic_DNA"/>
</dbReference>
<organism evidence="2 3">
    <name type="scientific">Candidatus Methylophosphatis roskildensis</name>
    <dbReference type="NCBI Taxonomy" id="2899263"/>
    <lineage>
        <taxon>Bacteria</taxon>
        <taxon>Pseudomonadati</taxon>
        <taxon>Pseudomonadota</taxon>
        <taxon>Betaproteobacteria</taxon>
        <taxon>Nitrosomonadales</taxon>
        <taxon>Sterolibacteriaceae</taxon>
        <taxon>Candidatus Methylophosphatis</taxon>
    </lineage>
</organism>
<accession>A0A9D7E5B3</accession>
<sequence>MLRFLADESCDFAAVRALRAERFDVLSVAEIMSGAQDERVIELALRESRILLTEDKDFGQLVFAAGRESVGVVLIRFAAGARAKIGDRVLELVGKYADRLAGSFVVLQPDRIRISILP</sequence>
<dbReference type="Pfam" id="PF18480">
    <property type="entry name" value="DUF5615"/>
    <property type="match status" value="1"/>
</dbReference>
<reference evidence="2" key="1">
    <citation type="submission" date="2020-10" db="EMBL/GenBank/DDBJ databases">
        <title>Connecting structure to function with the recovery of over 1000 high-quality activated sludge metagenome-assembled genomes encoding full-length rRNA genes using long-read sequencing.</title>
        <authorList>
            <person name="Singleton C.M."/>
            <person name="Petriglieri F."/>
            <person name="Kristensen J.M."/>
            <person name="Kirkegaard R.H."/>
            <person name="Michaelsen T.Y."/>
            <person name="Andersen M.H."/>
            <person name="Karst S.M."/>
            <person name="Dueholm M.S."/>
            <person name="Nielsen P.H."/>
            <person name="Albertsen M."/>
        </authorList>
    </citation>
    <scope>NUCLEOTIDE SEQUENCE</scope>
    <source>
        <strain evidence="2">Bjer_18-Q3-R1-45_BAT3C.347</strain>
    </source>
</reference>
<name>A0A9D7E5B3_9PROT</name>
<evidence type="ECO:0000313" key="3">
    <source>
        <dbReference type="Proteomes" id="UP000807785"/>
    </source>
</evidence>
<proteinExistence type="predicted"/>
<feature type="domain" description="DUF5615" evidence="1">
    <location>
        <begin position="3"/>
        <end position="109"/>
    </location>
</feature>
<dbReference type="Proteomes" id="UP000807785">
    <property type="component" value="Unassembled WGS sequence"/>
</dbReference>